<dbReference type="EMBL" id="GG738868">
    <property type="protein sequence ID" value="EFC44379.1"/>
    <property type="molecule type" value="Genomic_DNA"/>
</dbReference>
<dbReference type="RefSeq" id="XP_002677123.1">
    <property type="nucleotide sequence ID" value="XM_002677077.1"/>
</dbReference>
<dbReference type="InterPro" id="IPR045063">
    <property type="entry name" value="Dynamin_N"/>
</dbReference>
<dbReference type="GeneID" id="8848429"/>
<evidence type="ECO:0000313" key="2">
    <source>
        <dbReference type="EMBL" id="EFC44379.1"/>
    </source>
</evidence>
<dbReference type="InParanoid" id="D2VFL1"/>
<accession>D2VFL1</accession>
<dbReference type="SUPFAM" id="SSF52540">
    <property type="entry name" value="P-loop containing nucleoside triphosphate hydrolases"/>
    <property type="match status" value="1"/>
</dbReference>
<name>D2VFL1_NAEGR</name>
<feature type="domain" description="Dynamin N-terminal" evidence="1">
    <location>
        <begin position="67"/>
        <end position="333"/>
    </location>
</feature>
<evidence type="ECO:0000313" key="3">
    <source>
        <dbReference type="Proteomes" id="UP000006671"/>
    </source>
</evidence>
<dbReference type="Gene3D" id="3.40.50.300">
    <property type="entry name" value="P-loop containing nucleotide triphosphate hydrolases"/>
    <property type="match status" value="1"/>
</dbReference>
<evidence type="ECO:0000259" key="1">
    <source>
        <dbReference type="Pfam" id="PF00350"/>
    </source>
</evidence>
<dbReference type="InterPro" id="IPR027417">
    <property type="entry name" value="P-loop_NTPase"/>
</dbReference>
<reference evidence="2 3" key="1">
    <citation type="journal article" date="2010" name="Cell">
        <title>The genome of Naegleria gruberi illuminates early eukaryotic versatility.</title>
        <authorList>
            <person name="Fritz-Laylin L.K."/>
            <person name="Prochnik S.E."/>
            <person name="Ginger M.L."/>
            <person name="Dacks J.B."/>
            <person name="Carpenter M.L."/>
            <person name="Field M.C."/>
            <person name="Kuo A."/>
            <person name="Paredez A."/>
            <person name="Chapman J."/>
            <person name="Pham J."/>
            <person name="Shu S."/>
            <person name="Neupane R."/>
            <person name="Cipriano M."/>
            <person name="Mancuso J."/>
            <person name="Tu H."/>
            <person name="Salamov A."/>
            <person name="Lindquist E."/>
            <person name="Shapiro H."/>
            <person name="Lucas S."/>
            <person name="Grigoriev I.V."/>
            <person name="Cande W.Z."/>
            <person name="Fulton C."/>
            <person name="Rokhsar D.S."/>
            <person name="Dawson S.C."/>
        </authorList>
    </citation>
    <scope>NUCLEOTIDE SEQUENCE [LARGE SCALE GENOMIC DNA]</scope>
    <source>
        <strain evidence="2 3">NEG-M</strain>
    </source>
</reference>
<gene>
    <name evidence="2" type="ORF">NAEGRDRAFT_58058</name>
</gene>
<dbReference type="VEuPathDB" id="AmoebaDB:NAEGRDRAFT_58058"/>
<dbReference type="Proteomes" id="UP000006671">
    <property type="component" value="Unassembled WGS sequence"/>
</dbReference>
<dbReference type="KEGG" id="ngr:NAEGRDRAFT_58058"/>
<proteinExistence type="predicted"/>
<keyword evidence="3" id="KW-1185">Reference proteome</keyword>
<sequence length="576" mass="66477">MEYFNNLLSKTGKLAYGSRENVQLSGNQSTQALNRQTLELYSMEMADIAKESYELDFSKIPLNKNVVLVLGDQSAGKSSFVNYLFSGSSIRETGANAIDTQFTILECVSEKEFRNIVGISKYDNLMKEFNRKKRDPNFDIDEWKSQPLERQITDERENILYCELSQTDKMNRYRQFYDSTMKTVLIKHHELVKAYVVNARFIDGTDMEKMYQGNVQERKKQRKKEKELSEFVDNICTTTKKKEPAESEWELLDPKAIKKNNSQKNLEEDDGEKWLVENLIFIDTPGFNGSMNLDVEKFKANIEVLEFFYKNSSLVLFLLSPAHLLSIGNSLYMLQLTIIDQETREKLYKHVYSQLQITDNTLQNGNNVQQPTPSSGGLVSSISKTVLDTLLSGCYSALESNFKSITSLYSGGPKKQKDYYFGSSIYDKLYFVINKIDTVKNVNYCHFELGCSIGRNFKFLPLPTASRVLCIACPNEIRSQIASTSFIKRKDVNLANVNFGDLHQLEKIINTLRDEKQIQLTFINHIQYMFEKIQAKHQNMNYYNQYMLGTVYERAQNICNLCCDPTPDELRDEQSN</sequence>
<dbReference type="OrthoDB" id="1716625at2759"/>
<dbReference type="OMA" id="QFTILEC"/>
<protein>
    <submittedName>
        <fullName evidence="2">Predicted protein</fullName>
    </submittedName>
</protein>
<dbReference type="Pfam" id="PF00350">
    <property type="entry name" value="Dynamin_N"/>
    <property type="match status" value="1"/>
</dbReference>
<organism evidence="3">
    <name type="scientific">Naegleria gruberi</name>
    <name type="common">Amoeba</name>
    <dbReference type="NCBI Taxonomy" id="5762"/>
    <lineage>
        <taxon>Eukaryota</taxon>
        <taxon>Discoba</taxon>
        <taxon>Heterolobosea</taxon>
        <taxon>Tetramitia</taxon>
        <taxon>Eutetramitia</taxon>
        <taxon>Vahlkampfiidae</taxon>
        <taxon>Naegleria</taxon>
    </lineage>
</organism>
<dbReference type="AlphaFoldDB" id="D2VFL1"/>